<dbReference type="InterPro" id="IPR000504">
    <property type="entry name" value="RRM_dom"/>
</dbReference>
<feature type="domain" description="Fe2OG dioxygenase" evidence="20">
    <location>
        <begin position="201"/>
        <end position="305"/>
    </location>
</feature>
<dbReference type="Pfam" id="PF13532">
    <property type="entry name" value="2OG-FeII_Oxy_2"/>
    <property type="match status" value="1"/>
</dbReference>
<dbReference type="GO" id="GO:0008757">
    <property type="term" value="F:S-adenosylmethionine-dependent methyltransferase activity"/>
    <property type="evidence" value="ECO:0007669"/>
    <property type="project" value="InterPro"/>
</dbReference>
<comment type="catalytic activity">
    <reaction evidence="14">
        <text>5-(carboxymethyl)uridine(34) in tRNA + S-adenosyl-L-methionine = 5-(2-methoxy-2-oxoethyl)uridine(34) in tRNA + S-adenosyl-L-homocysteine</text>
        <dbReference type="Rhea" id="RHEA:43208"/>
        <dbReference type="Rhea" id="RHEA-COMP:10407"/>
        <dbReference type="Rhea" id="RHEA-COMP:10408"/>
        <dbReference type="ChEBI" id="CHEBI:57856"/>
        <dbReference type="ChEBI" id="CHEBI:59789"/>
        <dbReference type="ChEBI" id="CHEBI:74851"/>
        <dbReference type="ChEBI" id="CHEBI:74882"/>
        <dbReference type="EC" id="2.1.1.229"/>
    </reaction>
</comment>
<dbReference type="CDD" id="cd02440">
    <property type="entry name" value="AdoMet_MTases"/>
    <property type="match status" value="1"/>
</dbReference>
<dbReference type="SUPFAM" id="SSF53474">
    <property type="entry name" value="alpha/beta-Hydrolases"/>
    <property type="match status" value="1"/>
</dbReference>
<evidence type="ECO:0000256" key="11">
    <source>
        <dbReference type="ARBA" id="ARBA00023098"/>
    </source>
</evidence>
<dbReference type="GO" id="GO:0016042">
    <property type="term" value="P:lipid catabolic process"/>
    <property type="evidence" value="ECO:0007669"/>
    <property type="project" value="UniProtKB-KW"/>
</dbReference>
<dbReference type="InterPro" id="IPR029063">
    <property type="entry name" value="SAM-dependent_MTases_sf"/>
</dbReference>
<evidence type="ECO:0000313" key="21">
    <source>
        <dbReference type="EMBL" id="CAG9819620.1"/>
    </source>
</evidence>
<dbReference type="GO" id="GO:0003723">
    <property type="term" value="F:RNA binding"/>
    <property type="evidence" value="ECO:0007669"/>
    <property type="project" value="UniProtKB-UniRule"/>
</dbReference>
<keyword evidence="8 18" id="KW-0694">RNA-binding</keyword>
<evidence type="ECO:0000259" key="20">
    <source>
        <dbReference type="PROSITE" id="PS51471"/>
    </source>
</evidence>
<evidence type="ECO:0000256" key="13">
    <source>
        <dbReference type="ARBA" id="ARBA00023268"/>
    </source>
</evidence>
<evidence type="ECO:0000256" key="16">
    <source>
        <dbReference type="ARBA" id="ARBA00049786"/>
    </source>
</evidence>
<evidence type="ECO:0000313" key="22">
    <source>
        <dbReference type="Proteomes" id="UP001153737"/>
    </source>
</evidence>
<proteinExistence type="inferred from homology"/>
<dbReference type="Pfam" id="PF08241">
    <property type="entry name" value="Methyltransf_11"/>
    <property type="match status" value="1"/>
</dbReference>
<keyword evidence="10" id="KW-0408">Iron</keyword>
<sequence length="981" mass="112074">MRKIDKKLKKLQHVVLKETGITCNLTPSKSLVIANVGLVNGLTEEIIYEHFSKHGILENIKLLPGKSCCFLSYRSKDSAIQAFKSYNGVLNIAQNEKPIYLLYAEAFPIVQSFKLWNNTPPGLIIMDNFISSEEEQNLIQLCNFESNSASSMKHRQVKHFGFEFRYDNNNIDKDKPLEHGIPKQCDFLCGRLQNTIFKDFCPNQLTVNHYSPGQGIPHHIDTHSAFEDPIMSLSLQSPVVMEFKKANQHMCVLLPQRSLAIMSGECRYDWTHGITPRKYDIISVNNGLTTLERGTRISFTFRKVLEGNCNCSYKANCDSFQEQIAESIIGDRASDLEQEHVHKVYEHIASHFSDTRHKPWPNVLEFVNSFDSGSILVDVGCGNGKYLKHNKNIFDIGCDRSFGLVDVCKENGFEAFIANCLNLPLKDGSADGLISIAVIHHLATEERRFQAIQEMVRILKVGGRGLIYVWAKDQFKGSKKSSYIKQDRKNRIESTENESMSHESNKEMTVLDGISLPVHVNRTQFKHQDVLVPWKLKGDNKEKDVFLRYYHVFEENELRSLCKRMPNVAVIKSYYDQVSYAEVFNKCNKLEKYLVRKKYCSYNPDEVLDVAQIIARHGYKSETHVVVTEDGYILKVHRIPGSKEGKQIRQPIYLQHGLLGSSADWIINGNNSLGFLLADEGYDVWLGNARGNTYSKAHTSIPVTNPKFWNFSFHEMGSTDLPAVLYYINNTTSRPGEIIYIGHSMGTTMYFIFSSMYQQAAKNVKMMIALAPVAYMANIKSPIKYLAPFSGNIEWLTKHLGFNQFLPNNKIMRILSYQCELFNLNTEICENLIFAICGFDKEEFNEKILPVVLSKDPAGTSTKTMVHFAQEIKNNGNFQQFDYGSKQNMIEYGTMVPPNYNVSSIKTPIYLMYAMNDWLANHIDVQRLSLKLNSLAGMYRINLDTFNHVDFLFGKRAEELVYEPILEVIGNHTEYNEEAFG</sequence>
<dbReference type="SMART" id="SM00360">
    <property type="entry name" value="RRM"/>
    <property type="match status" value="1"/>
</dbReference>
<evidence type="ECO:0000256" key="12">
    <source>
        <dbReference type="ARBA" id="ARBA00023180"/>
    </source>
</evidence>
<evidence type="ECO:0000256" key="18">
    <source>
        <dbReference type="PROSITE-ProRule" id="PRU00176"/>
    </source>
</evidence>
<dbReference type="InterPro" id="IPR029058">
    <property type="entry name" value="AB_hydrolase_fold"/>
</dbReference>
<evidence type="ECO:0000256" key="7">
    <source>
        <dbReference type="ARBA" id="ARBA00022833"/>
    </source>
</evidence>
<comment type="function">
    <text evidence="15">Catalyzes the methylation of 5-carboxymethyl uridine to 5-methylcarboxymethyl uridine at the wobble position of the anticodon loop in tRNA via its methyltransferase domain. Catalyzes the last step in the formation of 5-methylcarboxymethyl uridine at the wobble position of the anticodon loop in target tRNA. Has a preference for tRNA(Arg) and tRNA(Glu), and does not bind tRNA(Lys). Binds tRNA and catalyzes the iron and alpha-ketoglutarate dependent hydroxylation of 5-methylcarboxymethyl uridine at the wobble position of the anticodon loop in tRNA via its dioxygenase domain, giving rise to 5-(S)-methoxycarbonylhydroxymethyluridine; has a preference for tRNA(Gly). Required for normal survival after DNA damage. May inhibit apoptosis and promote cell survival and angiogenesis.</text>
</comment>
<dbReference type="GO" id="GO:0106335">
    <property type="term" value="F:tRNA (5-carboxymethyluridine(34)-5-O)-methyltransferase activity"/>
    <property type="evidence" value="ECO:0007669"/>
    <property type="project" value="UniProtKB-EC"/>
</dbReference>
<dbReference type="Gene3D" id="2.60.120.590">
    <property type="entry name" value="Alpha-ketoglutarate-dependent dioxygenase AlkB-like"/>
    <property type="match status" value="1"/>
</dbReference>
<dbReference type="EMBL" id="OU896709">
    <property type="protein sequence ID" value="CAG9819620.1"/>
    <property type="molecule type" value="Genomic_DNA"/>
</dbReference>
<keyword evidence="9" id="KW-0442">Lipid degradation</keyword>
<name>A0A9N9X0J1_PHACE</name>
<dbReference type="InterPro" id="IPR005123">
    <property type="entry name" value="Oxoglu/Fe-dep_dioxygenase_dom"/>
</dbReference>
<dbReference type="InterPro" id="IPR037151">
    <property type="entry name" value="AlkB-like_sf"/>
</dbReference>
<dbReference type="PANTHER" id="PTHR11005">
    <property type="entry name" value="LYSOSOMAL ACID LIPASE-RELATED"/>
    <property type="match status" value="1"/>
</dbReference>
<evidence type="ECO:0000259" key="19">
    <source>
        <dbReference type="PROSITE" id="PS50102"/>
    </source>
</evidence>
<dbReference type="PROSITE" id="PS51471">
    <property type="entry name" value="FE2OG_OXY"/>
    <property type="match status" value="1"/>
</dbReference>
<dbReference type="InterPro" id="IPR035979">
    <property type="entry name" value="RBD_domain_sf"/>
</dbReference>
<protein>
    <recommendedName>
        <fullName evidence="4">tRNA (carboxymethyluridine(34)-5-O)-methyltransferase</fullName>
        <ecNumber evidence="4">2.1.1.229</ecNumber>
    </recommendedName>
    <alternativeName>
        <fullName evidence="16">Alkylated DNA repair protein alkB homolog 8</fullName>
    </alternativeName>
    <alternativeName>
        <fullName evidence="17">S-adenosyl-L-methionine-dependent tRNA methyltransferase ALKBH8</fullName>
    </alternativeName>
</protein>
<dbReference type="AlphaFoldDB" id="A0A9N9X0J1"/>
<evidence type="ECO:0000256" key="2">
    <source>
        <dbReference type="ARBA" id="ARBA00007879"/>
    </source>
</evidence>
<evidence type="ECO:0000256" key="8">
    <source>
        <dbReference type="ARBA" id="ARBA00022884"/>
    </source>
</evidence>
<keyword evidence="11" id="KW-0443">Lipid metabolism</keyword>
<evidence type="ECO:0000256" key="9">
    <source>
        <dbReference type="ARBA" id="ARBA00022963"/>
    </source>
</evidence>
<reference evidence="21" key="1">
    <citation type="submission" date="2022-01" db="EMBL/GenBank/DDBJ databases">
        <authorList>
            <person name="King R."/>
        </authorList>
    </citation>
    <scope>NUCLEOTIDE SEQUENCE</scope>
</reference>
<dbReference type="PROSITE" id="PS50102">
    <property type="entry name" value="RRM"/>
    <property type="match status" value="1"/>
</dbReference>
<dbReference type="FunFam" id="3.40.50.1820:FF:000021">
    <property type="entry name" value="Lipase"/>
    <property type="match status" value="1"/>
</dbReference>
<dbReference type="SUPFAM" id="SSF54928">
    <property type="entry name" value="RNA-binding domain, RBD"/>
    <property type="match status" value="1"/>
</dbReference>
<dbReference type="OrthoDB" id="271595at2759"/>
<accession>A0A9N9X0J1</accession>
<gene>
    <name evidence="21" type="ORF">PHAECO_LOCUS7151</name>
</gene>
<dbReference type="Gene3D" id="3.30.70.330">
    <property type="match status" value="1"/>
</dbReference>
<reference evidence="21" key="2">
    <citation type="submission" date="2022-10" db="EMBL/GenBank/DDBJ databases">
        <authorList>
            <consortium name="ENA_rothamsted_submissions"/>
            <consortium name="culmorum"/>
            <person name="King R."/>
        </authorList>
    </citation>
    <scope>NUCLEOTIDE SEQUENCE</scope>
</reference>
<dbReference type="SUPFAM" id="SSF53335">
    <property type="entry name" value="S-adenosyl-L-methionine-dependent methyltransferases"/>
    <property type="match status" value="1"/>
</dbReference>
<comment type="similarity">
    <text evidence="3">Belongs to the AB hydrolase superfamily. Lipase family.</text>
</comment>
<organism evidence="21 22">
    <name type="scientific">Phaedon cochleariae</name>
    <name type="common">Mustard beetle</name>
    <dbReference type="NCBI Taxonomy" id="80249"/>
    <lineage>
        <taxon>Eukaryota</taxon>
        <taxon>Metazoa</taxon>
        <taxon>Ecdysozoa</taxon>
        <taxon>Arthropoda</taxon>
        <taxon>Hexapoda</taxon>
        <taxon>Insecta</taxon>
        <taxon>Pterygota</taxon>
        <taxon>Neoptera</taxon>
        <taxon>Endopterygota</taxon>
        <taxon>Coleoptera</taxon>
        <taxon>Polyphaga</taxon>
        <taxon>Cucujiformia</taxon>
        <taxon>Chrysomeloidea</taxon>
        <taxon>Chrysomelidae</taxon>
        <taxon>Chrysomelinae</taxon>
        <taxon>Chrysomelini</taxon>
        <taxon>Phaedon</taxon>
    </lineage>
</organism>
<dbReference type="Pfam" id="PF00076">
    <property type="entry name" value="RRM_1"/>
    <property type="match status" value="1"/>
</dbReference>
<evidence type="ECO:0000256" key="14">
    <source>
        <dbReference type="ARBA" id="ARBA00034996"/>
    </source>
</evidence>
<dbReference type="Proteomes" id="UP001153737">
    <property type="component" value="Chromosome 3"/>
</dbReference>
<comment type="similarity">
    <text evidence="2">Belongs to the alkB family.</text>
</comment>
<evidence type="ECO:0000256" key="3">
    <source>
        <dbReference type="ARBA" id="ARBA00010701"/>
    </source>
</evidence>
<keyword evidence="7" id="KW-0862">Zinc</keyword>
<dbReference type="GO" id="GO:0016787">
    <property type="term" value="F:hydrolase activity"/>
    <property type="evidence" value="ECO:0007669"/>
    <property type="project" value="UniProtKB-KW"/>
</dbReference>
<dbReference type="InterPro" id="IPR013216">
    <property type="entry name" value="Methyltransf_11"/>
</dbReference>
<evidence type="ECO:0000256" key="5">
    <source>
        <dbReference type="ARBA" id="ARBA00022729"/>
    </source>
</evidence>
<keyword evidence="12" id="KW-0325">Glycoprotein</keyword>
<dbReference type="SUPFAM" id="SSF51197">
    <property type="entry name" value="Clavaminate synthase-like"/>
    <property type="match status" value="1"/>
</dbReference>
<dbReference type="Gene3D" id="3.40.50.150">
    <property type="entry name" value="Vaccinia Virus protein VP39"/>
    <property type="match status" value="1"/>
</dbReference>
<keyword evidence="13" id="KW-0511">Multifunctional enzyme</keyword>
<keyword evidence="5" id="KW-0732">Signal</keyword>
<dbReference type="InterPro" id="IPR012677">
    <property type="entry name" value="Nucleotide-bd_a/b_plait_sf"/>
</dbReference>
<dbReference type="InterPro" id="IPR027450">
    <property type="entry name" value="AlkB-like"/>
</dbReference>
<keyword evidence="6" id="KW-0378">Hydrolase</keyword>
<evidence type="ECO:0000256" key="6">
    <source>
        <dbReference type="ARBA" id="ARBA00022801"/>
    </source>
</evidence>
<evidence type="ECO:0000256" key="10">
    <source>
        <dbReference type="ARBA" id="ARBA00023004"/>
    </source>
</evidence>
<dbReference type="InterPro" id="IPR006693">
    <property type="entry name" value="AB_hydrolase_lipase"/>
</dbReference>
<keyword evidence="22" id="KW-1185">Reference proteome</keyword>
<evidence type="ECO:0000256" key="4">
    <source>
        <dbReference type="ARBA" id="ARBA00012808"/>
    </source>
</evidence>
<feature type="domain" description="RRM" evidence="19">
    <location>
        <begin position="29"/>
        <end position="106"/>
    </location>
</feature>
<dbReference type="Pfam" id="PF04083">
    <property type="entry name" value="Abhydro_lipase"/>
    <property type="match status" value="1"/>
</dbReference>
<comment type="cofactor">
    <cofactor evidence="1">
        <name>Fe(2+)</name>
        <dbReference type="ChEBI" id="CHEBI:29033"/>
    </cofactor>
</comment>
<evidence type="ECO:0000256" key="17">
    <source>
        <dbReference type="ARBA" id="ARBA00049802"/>
    </source>
</evidence>
<dbReference type="Gene3D" id="3.40.50.1820">
    <property type="entry name" value="alpha/beta hydrolase"/>
    <property type="match status" value="1"/>
</dbReference>
<evidence type="ECO:0000256" key="15">
    <source>
        <dbReference type="ARBA" id="ARBA00045506"/>
    </source>
</evidence>
<evidence type="ECO:0000256" key="1">
    <source>
        <dbReference type="ARBA" id="ARBA00001954"/>
    </source>
</evidence>
<dbReference type="EC" id="2.1.1.229" evidence="4"/>